<keyword evidence="3" id="KW-1185">Reference proteome</keyword>
<keyword evidence="2" id="KW-0614">Plasmid</keyword>
<keyword evidence="1" id="KW-0732">Signal</keyword>
<protein>
    <submittedName>
        <fullName evidence="2">Uncharacterized protein</fullName>
    </submittedName>
</protein>
<dbReference type="EMBL" id="CP136427">
    <property type="protein sequence ID" value="WOC53158.1"/>
    <property type="molecule type" value="Genomic_DNA"/>
</dbReference>
<sequence>MGKSLTFQYFVLLLLCCGLTVKAQQDIDLENLGQKTKETLKKNPFKISGRISANTVLYSSNTYNSREPFTYFLNGNLNLGIYN</sequence>
<organism evidence="2 3">
    <name type="scientific">Bergeyella porcorum</name>
    <dbReference type="NCBI Taxonomy" id="1735111"/>
    <lineage>
        <taxon>Bacteria</taxon>
        <taxon>Pseudomonadati</taxon>
        <taxon>Bacteroidota</taxon>
        <taxon>Flavobacteriia</taxon>
        <taxon>Flavobacteriales</taxon>
        <taxon>Weeksellaceae</taxon>
        <taxon>Bergeyella</taxon>
    </lineage>
</organism>
<accession>A0AAU0FAR3</accession>
<evidence type="ECO:0000313" key="3">
    <source>
        <dbReference type="Proteomes" id="UP001432059"/>
    </source>
</evidence>
<name>A0AAU0FAR3_9FLAO</name>
<geneLocation type="plasmid" evidence="2 3">
    <name>pQD2021</name>
</geneLocation>
<evidence type="ECO:0000313" key="2">
    <source>
        <dbReference type="EMBL" id="WOC53158.1"/>
    </source>
</evidence>
<dbReference type="KEGG" id="bpor:BPO_p0075"/>
<feature type="chain" id="PRO_5043591417" evidence="1">
    <location>
        <begin position="24"/>
        <end position="83"/>
    </location>
</feature>
<gene>
    <name evidence="2" type="ORF">BPO_p0075</name>
</gene>
<feature type="signal peptide" evidence="1">
    <location>
        <begin position="1"/>
        <end position="23"/>
    </location>
</feature>
<proteinExistence type="predicted"/>
<dbReference type="Proteomes" id="UP001432059">
    <property type="component" value="Plasmid pQD2021"/>
</dbReference>
<evidence type="ECO:0000256" key="1">
    <source>
        <dbReference type="SAM" id="SignalP"/>
    </source>
</evidence>
<reference evidence="2" key="1">
    <citation type="submission" date="2023-10" db="EMBL/GenBank/DDBJ databases">
        <title>Characterization and whole genome sequencing of a novel strain of Bergeyella porcorum QD2021 isolated from pig.</title>
        <authorList>
            <person name="Liu G."/>
            <person name="Chen C."/>
            <person name="Han X."/>
        </authorList>
    </citation>
    <scope>NUCLEOTIDE SEQUENCE</scope>
    <source>
        <strain evidence="2">QD2021</strain>
        <plasmid evidence="2">pQD2021</plasmid>
    </source>
</reference>
<dbReference type="AlphaFoldDB" id="A0AAU0FAR3"/>